<dbReference type="AlphaFoldDB" id="A0AAV4DPR0"/>
<dbReference type="Proteomes" id="UP000735302">
    <property type="component" value="Unassembled WGS sequence"/>
</dbReference>
<organism evidence="1 2">
    <name type="scientific">Plakobranchus ocellatus</name>
    <dbReference type="NCBI Taxonomy" id="259542"/>
    <lineage>
        <taxon>Eukaryota</taxon>
        <taxon>Metazoa</taxon>
        <taxon>Spiralia</taxon>
        <taxon>Lophotrochozoa</taxon>
        <taxon>Mollusca</taxon>
        <taxon>Gastropoda</taxon>
        <taxon>Heterobranchia</taxon>
        <taxon>Euthyneura</taxon>
        <taxon>Panpulmonata</taxon>
        <taxon>Sacoglossa</taxon>
        <taxon>Placobranchoidea</taxon>
        <taxon>Plakobranchidae</taxon>
        <taxon>Plakobranchus</taxon>
    </lineage>
</organism>
<protein>
    <submittedName>
        <fullName evidence="1">Uncharacterized protein</fullName>
    </submittedName>
</protein>
<dbReference type="EMBL" id="BLXT01008141">
    <property type="protein sequence ID" value="GFO46050.1"/>
    <property type="molecule type" value="Genomic_DNA"/>
</dbReference>
<reference evidence="1 2" key="1">
    <citation type="journal article" date="2021" name="Elife">
        <title>Chloroplast acquisition without the gene transfer in kleptoplastic sea slugs, Plakobranchus ocellatus.</title>
        <authorList>
            <person name="Maeda T."/>
            <person name="Takahashi S."/>
            <person name="Yoshida T."/>
            <person name="Shimamura S."/>
            <person name="Takaki Y."/>
            <person name="Nagai Y."/>
            <person name="Toyoda A."/>
            <person name="Suzuki Y."/>
            <person name="Arimoto A."/>
            <person name="Ishii H."/>
            <person name="Satoh N."/>
            <person name="Nishiyama T."/>
            <person name="Hasebe M."/>
            <person name="Maruyama T."/>
            <person name="Minagawa J."/>
            <person name="Obokata J."/>
            <person name="Shigenobu S."/>
        </authorList>
    </citation>
    <scope>NUCLEOTIDE SEQUENCE [LARGE SCALE GENOMIC DNA]</scope>
</reference>
<name>A0AAV4DPR0_9GAST</name>
<evidence type="ECO:0000313" key="1">
    <source>
        <dbReference type="EMBL" id="GFO46050.1"/>
    </source>
</evidence>
<sequence>MEDVRCEEVRMKEILRASGAGENECAWKLFKSNTNAAVFGLHFLNGNKEAEEEWAWDCLADVYSQSTTK</sequence>
<evidence type="ECO:0000313" key="2">
    <source>
        <dbReference type="Proteomes" id="UP000735302"/>
    </source>
</evidence>
<keyword evidence="2" id="KW-1185">Reference proteome</keyword>
<proteinExistence type="predicted"/>
<accession>A0AAV4DPR0</accession>
<gene>
    <name evidence="1" type="ORF">PoB_007255500</name>
</gene>
<comment type="caution">
    <text evidence="1">The sequence shown here is derived from an EMBL/GenBank/DDBJ whole genome shotgun (WGS) entry which is preliminary data.</text>
</comment>